<dbReference type="EMBL" id="JBHSAJ010000022">
    <property type="protein sequence ID" value="MFC3934732.1"/>
    <property type="molecule type" value="Genomic_DNA"/>
</dbReference>
<proteinExistence type="predicted"/>
<keyword evidence="2" id="KW-1185">Reference proteome</keyword>
<protein>
    <submittedName>
        <fullName evidence="1">Uncharacterized protein</fullName>
    </submittedName>
</protein>
<reference evidence="2" key="1">
    <citation type="journal article" date="2019" name="Int. J. Syst. Evol. Microbiol.">
        <title>The Global Catalogue of Microorganisms (GCM) 10K type strain sequencing project: providing services to taxonomists for standard genome sequencing and annotation.</title>
        <authorList>
            <consortium name="The Broad Institute Genomics Platform"/>
            <consortium name="The Broad Institute Genome Sequencing Center for Infectious Disease"/>
            <person name="Wu L."/>
            <person name="Ma J."/>
        </authorList>
    </citation>
    <scope>NUCLEOTIDE SEQUENCE [LARGE SCALE GENOMIC DNA]</scope>
    <source>
        <strain evidence="2">CCUG 2113</strain>
    </source>
</reference>
<evidence type="ECO:0000313" key="2">
    <source>
        <dbReference type="Proteomes" id="UP001595693"/>
    </source>
</evidence>
<gene>
    <name evidence="1" type="ORF">ACFOW3_08845</name>
</gene>
<dbReference type="RefSeq" id="WP_055394068.1">
    <property type="nucleotide sequence ID" value="NZ_CP192460.1"/>
</dbReference>
<name>A0ABV8D942_9BURK</name>
<sequence length="69" mass="7955">MDPTAYYYMPHFKPGASVQWKQQRETVSHVVIRRNALMIYLVGNDTAVHPDTLQLAPTAFQLTRVPDRI</sequence>
<evidence type="ECO:0000313" key="1">
    <source>
        <dbReference type="EMBL" id="MFC3934732.1"/>
    </source>
</evidence>
<accession>A0ABV8D942</accession>
<dbReference type="Proteomes" id="UP001595693">
    <property type="component" value="Unassembled WGS sequence"/>
</dbReference>
<comment type="caution">
    <text evidence="1">The sequence shown here is derived from an EMBL/GenBank/DDBJ whole genome shotgun (WGS) entry which is preliminary data.</text>
</comment>
<organism evidence="1 2">
    <name type="scientific">Acidovorax facilis</name>
    <dbReference type="NCBI Taxonomy" id="12917"/>
    <lineage>
        <taxon>Bacteria</taxon>
        <taxon>Pseudomonadati</taxon>
        <taxon>Pseudomonadota</taxon>
        <taxon>Betaproteobacteria</taxon>
        <taxon>Burkholderiales</taxon>
        <taxon>Comamonadaceae</taxon>
        <taxon>Acidovorax</taxon>
    </lineage>
</organism>